<comment type="similarity">
    <text evidence="1">Belongs to the jacalin lectin family.</text>
</comment>
<sequence>MTQRLEAVGIQFIRFDYVKTGEVKDGSFHGYSDTGFTQMFEIDHRKNEHLLSVEGYCDYYHDLIYALQFKTNLKVSELMGHEYNGPKFKLTMEGNKIIGFYGSADGNLRALGAYVTAITPARMEAKGGKGGKEWDDGGDYEAVTKIHGRSDHKGIKDITFDYVDKDGHPKDETHGSTSGQGYTLEPFEINHLDREYLLSIDGYYDETSGVIQALQFKTNMKTSKLMGYYDDDAVKFTTACNGNKIIGFHGYAEKNLNSLGAYFTTLPLTKLEYQDSYREKLRDNGSSGNLWDDGSFQGVRKVHIYYDGYSVRCVRFDYDNGEKVESREHGLKAVDAVQEGEFILDYPNEVIMSVEGITTTLDTGMSMIKSLTFKTSKSRTSPTFGNVFGDNLTEFVLQSQGFAIVGFHGRSSQFSIHALGAYFFPMPPSHDG</sequence>
<dbReference type="SMART" id="SM00915">
    <property type="entry name" value="Jacalin"/>
    <property type="match status" value="3"/>
</dbReference>
<organism evidence="4 5">
    <name type="scientific">Arabidopsis thaliana x Arabidopsis arenosa</name>
    <dbReference type="NCBI Taxonomy" id="1240361"/>
    <lineage>
        <taxon>Eukaryota</taxon>
        <taxon>Viridiplantae</taxon>
        <taxon>Streptophyta</taxon>
        <taxon>Embryophyta</taxon>
        <taxon>Tracheophyta</taxon>
        <taxon>Spermatophyta</taxon>
        <taxon>Magnoliopsida</taxon>
        <taxon>eudicotyledons</taxon>
        <taxon>Gunneridae</taxon>
        <taxon>Pentapetalae</taxon>
        <taxon>rosids</taxon>
        <taxon>malvids</taxon>
        <taxon>Brassicales</taxon>
        <taxon>Brassicaceae</taxon>
        <taxon>Camelineae</taxon>
        <taxon>Arabidopsis</taxon>
    </lineage>
</organism>
<reference evidence="4 5" key="1">
    <citation type="submission" date="2020-12" db="EMBL/GenBank/DDBJ databases">
        <title>Concerted genomic and epigenomic changes stabilize Arabidopsis allopolyploids.</title>
        <authorList>
            <person name="Chen Z."/>
        </authorList>
    </citation>
    <scope>NUCLEOTIDE SEQUENCE [LARGE SCALE GENOMIC DNA]</scope>
    <source>
        <strain evidence="4">Allo738</strain>
        <tissue evidence="4">Leaf</tissue>
    </source>
</reference>
<proteinExistence type="inferred from homology"/>
<dbReference type="InterPro" id="IPR033734">
    <property type="entry name" value="Jacalin-like_lectin_dom_plant"/>
</dbReference>
<dbReference type="AlphaFoldDB" id="A0A8T2CD63"/>
<keyword evidence="2" id="KW-0430">Lectin</keyword>
<protein>
    <submittedName>
        <fullName evidence="4">Jacalin-like lectin domain superfamily</fullName>
    </submittedName>
</protein>
<gene>
    <name evidence="4" type="ORF">ISN45_Aa01g036550</name>
</gene>
<dbReference type="CDD" id="cd09612">
    <property type="entry name" value="Jacalin"/>
    <property type="match status" value="2"/>
</dbReference>
<feature type="domain" description="Jacalin-type lectin" evidence="3">
    <location>
        <begin position="1"/>
        <end position="117"/>
    </location>
</feature>
<accession>A0A8T2CD63</accession>
<dbReference type="Pfam" id="PF01419">
    <property type="entry name" value="Jacalin"/>
    <property type="match status" value="3"/>
</dbReference>
<evidence type="ECO:0000256" key="1">
    <source>
        <dbReference type="ARBA" id="ARBA00006568"/>
    </source>
</evidence>
<dbReference type="FunFam" id="2.100.10.30:FF:000001">
    <property type="entry name" value="Jacalin-related lectin 33"/>
    <property type="match status" value="2"/>
</dbReference>
<name>A0A8T2CD63_9BRAS</name>
<dbReference type="InterPro" id="IPR001229">
    <property type="entry name" value="Jacalin-like_lectin_dom"/>
</dbReference>
<evidence type="ECO:0000259" key="3">
    <source>
        <dbReference type="PROSITE" id="PS51752"/>
    </source>
</evidence>
<evidence type="ECO:0000256" key="2">
    <source>
        <dbReference type="ARBA" id="ARBA00022734"/>
    </source>
</evidence>
<evidence type="ECO:0000313" key="5">
    <source>
        <dbReference type="Proteomes" id="UP000694240"/>
    </source>
</evidence>
<evidence type="ECO:0000313" key="4">
    <source>
        <dbReference type="EMBL" id="KAG7594934.1"/>
    </source>
</evidence>
<feature type="domain" description="Jacalin-type lectin" evidence="3">
    <location>
        <begin position="276"/>
        <end position="425"/>
    </location>
</feature>
<dbReference type="PANTHER" id="PTHR47293">
    <property type="entry name" value="JACALIN-RELATED LECTIN 3"/>
    <property type="match status" value="1"/>
</dbReference>
<feature type="domain" description="Jacalin-type lectin" evidence="3">
    <location>
        <begin position="120"/>
        <end position="265"/>
    </location>
</feature>
<dbReference type="PROSITE" id="PS51752">
    <property type="entry name" value="JACALIN_LECTIN"/>
    <property type="match status" value="3"/>
</dbReference>
<keyword evidence="5" id="KW-1185">Reference proteome</keyword>
<comment type="caution">
    <text evidence="4">The sequence shown here is derived from an EMBL/GenBank/DDBJ whole genome shotgun (WGS) entry which is preliminary data.</text>
</comment>
<dbReference type="PANTHER" id="PTHR47293:SF11">
    <property type="entry name" value="JACALIN-RELATED LECTIN 12-RELATED"/>
    <property type="match status" value="1"/>
</dbReference>
<dbReference type="EMBL" id="JAEFBK010000006">
    <property type="protein sequence ID" value="KAG7594934.1"/>
    <property type="molecule type" value="Genomic_DNA"/>
</dbReference>
<dbReference type="GO" id="GO:0030246">
    <property type="term" value="F:carbohydrate binding"/>
    <property type="evidence" value="ECO:0007669"/>
    <property type="project" value="UniProtKB-KW"/>
</dbReference>
<dbReference type="Proteomes" id="UP000694240">
    <property type="component" value="Chromosome 6"/>
</dbReference>